<feature type="region of interest" description="Disordered" evidence="1">
    <location>
        <begin position="356"/>
        <end position="441"/>
    </location>
</feature>
<dbReference type="InterPro" id="IPR025756">
    <property type="entry name" value="Myb_CC_LHEQLE"/>
</dbReference>
<feature type="compositionally biased region" description="Acidic residues" evidence="1">
    <location>
        <begin position="417"/>
        <end position="426"/>
    </location>
</feature>
<dbReference type="GO" id="GO:0003700">
    <property type="term" value="F:DNA-binding transcription factor activity"/>
    <property type="evidence" value="ECO:0007669"/>
    <property type="project" value="InterPro"/>
</dbReference>
<name>A0AAW0IUE0_QUESU</name>
<feature type="compositionally biased region" description="Polar residues" evidence="1">
    <location>
        <begin position="356"/>
        <end position="374"/>
    </location>
</feature>
<dbReference type="PANTHER" id="PTHR31499">
    <property type="entry name" value="MYB FAMILY TRANSCRIPTION FACTOR PHL11"/>
    <property type="match status" value="1"/>
</dbReference>
<dbReference type="Pfam" id="PF14379">
    <property type="entry name" value="Myb_CC_LHEQLE"/>
    <property type="match status" value="1"/>
</dbReference>
<evidence type="ECO:0000256" key="1">
    <source>
        <dbReference type="SAM" id="MobiDB-lite"/>
    </source>
</evidence>
<dbReference type="EMBL" id="PKMF04000862">
    <property type="protein sequence ID" value="KAK7817798.1"/>
    <property type="molecule type" value="Genomic_DNA"/>
</dbReference>
<gene>
    <name evidence="3" type="primary">PHR1_0</name>
    <name evidence="3" type="ORF">CFP56_042411</name>
</gene>
<dbReference type="InterPro" id="IPR046955">
    <property type="entry name" value="PHR1-like"/>
</dbReference>
<evidence type="ECO:0000313" key="4">
    <source>
        <dbReference type="Proteomes" id="UP000237347"/>
    </source>
</evidence>
<feature type="compositionally biased region" description="Basic and acidic residues" evidence="1">
    <location>
        <begin position="375"/>
        <end position="389"/>
    </location>
</feature>
<dbReference type="Proteomes" id="UP000237347">
    <property type="component" value="Unassembled WGS sequence"/>
</dbReference>
<accession>A0AAW0IUE0</accession>
<protein>
    <submittedName>
        <fullName evidence="3">Protein phosphate starvation response 1</fullName>
    </submittedName>
</protein>
<evidence type="ECO:0000259" key="2">
    <source>
        <dbReference type="Pfam" id="PF14379"/>
    </source>
</evidence>
<evidence type="ECO:0000313" key="3">
    <source>
        <dbReference type="EMBL" id="KAK7817798.1"/>
    </source>
</evidence>
<dbReference type="PANTHER" id="PTHR31499:SF80">
    <property type="entry name" value="HTH MYB-TYPE DOMAIN-CONTAINING PROTEIN"/>
    <property type="match status" value="1"/>
</dbReference>
<reference evidence="3 4" key="1">
    <citation type="journal article" date="2018" name="Sci. Data">
        <title>The draft genome sequence of cork oak.</title>
        <authorList>
            <person name="Ramos A.M."/>
            <person name="Usie A."/>
            <person name="Barbosa P."/>
            <person name="Barros P.M."/>
            <person name="Capote T."/>
            <person name="Chaves I."/>
            <person name="Simoes F."/>
            <person name="Abreu I."/>
            <person name="Carrasquinho I."/>
            <person name="Faro C."/>
            <person name="Guimaraes J.B."/>
            <person name="Mendonca D."/>
            <person name="Nobrega F."/>
            <person name="Rodrigues L."/>
            <person name="Saibo N.J.M."/>
            <person name="Varela M.C."/>
            <person name="Egas C."/>
            <person name="Matos J."/>
            <person name="Miguel C.M."/>
            <person name="Oliveira M.M."/>
            <person name="Ricardo C.P."/>
            <person name="Goncalves S."/>
        </authorList>
    </citation>
    <scope>NUCLEOTIDE SEQUENCE [LARGE SCALE GENOMIC DNA]</scope>
    <source>
        <strain evidence="4">cv. HL8</strain>
    </source>
</reference>
<feature type="domain" description="MYB-CC type transcription factor LHEQLE-containing" evidence="2">
    <location>
        <begin position="300"/>
        <end position="346"/>
    </location>
</feature>
<feature type="compositionally biased region" description="Polar residues" evidence="1">
    <location>
        <begin position="392"/>
        <end position="406"/>
    </location>
</feature>
<comment type="caution">
    <text evidence="3">The sequence shown here is derived from an EMBL/GenBank/DDBJ whole genome shotgun (WGS) entry which is preliminary data.</text>
</comment>
<proteinExistence type="predicted"/>
<dbReference type="Gene3D" id="1.10.10.60">
    <property type="entry name" value="Homeodomain-like"/>
    <property type="match status" value="1"/>
</dbReference>
<sequence>MEARPALSFQRPGAKQLSSMGMSGALSTSLPVLPTPLEETYPKLPDSQQVSMERELVTRPLNHASHLSSNSSVVGHMFSSSSGFSTDLHYSSISPHEKHSRHSPFISQSSTNAASLPITHSSGSLQSTASHYAKENSASWQTDSLSSFLDFPVNTPIENSQVEISSCNAALASEEFTKWADQLITDDDALASNWNELLGDTSVTDLEPKMVFPVSKSSPNFQAHQSQVPLQLPATSGEIRAVANPTSLANSAPAKPRMRWTPELHESFVEAVNLLGGSERSSEKKLTPIEEMSLDLKTGIEITEALRMQMEVQKRLHEQLEIQRNLQLRIEEQGRCLQKMFEKQCKSGVDKLKTSATTLENPSTPSLDTVQESPAKSELDASQVDHGKTGTDPVNANTALEESSQELGGKHKVSEANDPENSEPDACESSSQPSKRPRTDE</sequence>
<feature type="region of interest" description="Disordered" evidence="1">
    <location>
        <begin position="1"/>
        <end position="24"/>
    </location>
</feature>
<feature type="region of interest" description="Disordered" evidence="1">
    <location>
        <begin position="91"/>
        <end position="111"/>
    </location>
</feature>
<dbReference type="AlphaFoldDB" id="A0AAW0IUE0"/>
<keyword evidence="4" id="KW-1185">Reference proteome</keyword>
<organism evidence="3 4">
    <name type="scientific">Quercus suber</name>
    <name type="common">Cork oak</name>
    <dbReference type="NCBI Taxonomy" id="58331"/>
    <lineage>
        <taxon>Eukaryota</taxon>
        <taxon>Viridiplantae</taxon>
        <taxon>Streptophyta</taxon>
        <taxon>Embryophyta</taxon>
        <taxon>Tracheophyta</taxon>
        <taxon>Spermatophyta</taxon>
        <taxon>Magnoliopsida</taxon>
        <taxon>eudicotyledons</taxon>
        <taxon>Gunneridae</taxon>
        <taxon>Pentapetalae</taxon>
        <taxon>rosids</taxon>
        <taxon>fabids</taxon>
        <taxon>Fagales</taxon>
        <taxon>Fagaceae</taxon>
        <taxon>Quercus</taxon>
    </lineage>
</organism>